<dbReference type="RefSeq" id="WP_169837089.1">
    <property type="nucleotide sequence ID" value="NZ_JAAQXZ010000001.1"/>
</dbReference>
<reference evidence="1 2" key="1">
    <citation type="submission" date="2017-08" db="EMBL/GenBank/DDBJ databases">
        <authorList>
            <person name="Chaillou S."/>
        </authorList>
    </citation>
    <scope>NUCLEOTIDE SEQUENCE [LARGE SCALE GENOMIC DNA]</scope>
    <source>
        <strain evidence="1 2">MFPA15A1205</strain>
    </source>
</reference>
<protein>
    <submittedName>
        <fullName evidence="1">Uncharacterized protein</fullName>
    </submittedName>
</protein>
<comment type="caution">
    <text evidence="1">The sequence shown here is derived from an EMBL/GenBank/DDBJ whole genome shotgun (WGS) entry which is preliminary data.</text>
</comment>
<dbReference type="AlphaFoldDB" id="A0AAX2HBH0"/>
<accession>A0AAX2HBH0</accession>
<evidence type="ECO:0000313" key="2">
    <source>
        <dbReference type="Proteomes" id="UP000219564"/>
    </source>
</evidence>
<sequence>MIGQFECWHAATLLLLCTPQDTIKGANPLKLLLMILTPVYRLSPDSDGLS</sequence>
<dbReference type="EMBL" id="OBKZ01000034">
    <property type="protein sequence ID" value="SOB53584.1"/>
    <property type="molecule type" value="Genomic_DNA"/>
</dbReference>
<proteinExistence type="predicted"/>
<evidence type="ECO:0000313" key="1">
    <source>
        <dbReference type="EMBL" id="SOB53584.1"/>
    </source>
</evidence>
<organism evidence="1 2">
    <name type="scientific">Pseudomonas lundensis</name>
    <dbReference type="NCBI Taxonomy" id="86185"/>
    <lineage>
        <taxon>Bacteria</taxon>
        <taxon>Pseudomonadati</taxon>
        <taxon>Pseudomonadota</taxon>
        <taxon>Gammaproteobacteria</taxon>
        <taxon>Pseudomonadales</taxon>
        <taxon>Pseudomonadaceae</taxon>
        <taxon>Pseudomonas</taxon>
    </lineage>
</organism>
<dbReference type="Proteomes" id="UP000219564">
    <property type="component" value="Unassembled WGS sequence"/>
</dbReference>
<gene>
    <name evidence="1" type="ORF">PLUA15_40040</name>
</gene>
<name>A0AAX2HBH0_9PSED</name>